<gene>
    <name evidence="1" type="ORF">JJQ90_21160</name>
</gene>
<dbReference type="EMBL" id="JAERQM010000007">
    <property type="protein sequence ID" value="MBU8546243.1"/>
    <property type="molecule type" value="Genomic_DNA"/>
</dbReference>
<proteinExistence type="predicted"/>
<organism evidence="1 2">
    <name type="scientific">Falsiroseomonas oleicola</name>
    <dbReference type="NCBI Taxonomy" id="2801474"/>
    <lineage>
        <taxon>Bacteria</taxon>
        <taxon>Pseudomonadati</taxon>
        <taxon>Pseudomonadota</taxon>
        <taxon>Alphaproteobacteria</taxon>
        <taxon>Acetobacterales</taxon>
        <taxon>Roseomonadaceae</taxon>
        <taxon>Falsiroseomonas</taxon>
    </lineage>
</organism>
<evidence type="ECO:0000313" key="1">
    <source>
        <dbReference type="EMBL" id="MBU8546243.1"/>
    </source>
</evidence>
<accession>A0ABS6HC38</accession>
<dbReference type="RefSeq" id="WP_216878264.1">
    <property type="nucleotide sequence ID" value="NZ_JAERQM010000007.1"/>
</dbReference>
<keyword evidence="2" id="KW-1185">Reference proteome</keyword>
<protein>
    <submittedName>
        <fullName evidence="1">Uncharacterized protein</fullName>
    </submittedName>
</protein>
<evidence type="ECO:0000313" key="2">
    <source>
        <dbReference type="Proteomes" id="UP000689967"/>
    </source>
</evidence>
<comment type="caution">
    <text evidence="1">The sequence shown here is derived from an EMBL/GenBank/DDBJ whole genome shotgun (WGS) entry which is preliminary data.</text>
</comment>
<dbReference type="Proteomes" id="UP000689967">
    <property type="component" value="Unassembled WGS sequence"/>
</dbReference>
<reference evidence="1 2" key="1">
    <citation type="submission" date="2021-01" db="EMBL/GenBank/DDBJ databases">
        <title>Roseomonas sp. nov, a bacterium isolated from an oil production mixture in Yumen Oilfield.</title>
        <authorList>
            <person name="Wu D."/>
        </authorList>
    </citation>
    <scope>NUCLEOTIDE SEQUENCE [LARGE SCALE GENOMIC DNA]</scope>
    <source>
        <strain evidence="1 2">ROY-5-3</strain>
    </source>
</reference>
<name>A0ABS6HC38_9PROT</name>
<sequence length="106" mass="11369">MAIAALVLDARKEFGTDTAVAVNKDGVQTAVLRVASDDGGFIVPSKTATGKGLRLRPDDVVLWVPLLKGVALGNDERSAWIGTIVATIAPELDFENPEFRILCRYT</sequence>